<keyword evidence="3" id="KW-1185">Reference proteome</keyword>
<dbReference type="PANTHER" id="PTHR10587">
    <property type="entry name" value="GLYCOSYL TRANSFERASE-RELATED"/>
    <property type="match status" value="1"/>
</dbReference>
<name>A0A090ITR0_9BACI</name>
<dbReference type="GO" id="GO:0016810">
    <property type="term" value="F:hydrolase activity, acting on carbon-nitrogen (but not peptide) bonds"/>
    <property type="evidence" value="ECO:0007669"/>
    <property type="project" value="InterPro"/>
</dbReference>
<evidence type="ECO:0000259" key="1">
    <source>
        <dbReference type="PROSITE" id="PS51677"/>
    </source>
</evidence>
<evidence type="ECO:0000313" key="3">
    <source>
        <dbReference type="Proteomes" id="UP000040576"/>
    </source>
</evidence>
<dbReference type="InterPro" id="IPR014228">
    <property type="entry name" value="Spore_polysacc_deacetyl_YlxY"/>
</dbReference>
<dbReference type="NCBIfam" id="TIGR02873">
    <property type="entry name" value="spore_ylxY"/>
    <property type="match status" value="1"/>
</dbReference>
<dbReference type="GO" id="GO:0005975">
    <property type="term" value="P:carbohydrate metabolic process"/>
    <property type="evidence" value="ECO:0007669"/>
    <property type="project" value="InterPro"/>
</dbReference>
<dbReference type="CDD" id="cd10950">
    <property type="entry name" value="CE4_BsYlxY_like"/>
    <property type="match status" value="1"/>
</dbReference>
<sequence length="327" mass="36775">MGKNIYQKLSAIIIIGFLSFLIVKNPLSDTYVEKLRSDAMTVSSVKDALLIEIEEKSAQYEVPPQDAKIDRVWKKMPGYNGLKVDIDASYDKMKEDGVFDENKLIFKQVSPKVHLEDLPPAPIYRGHPDKPMIALTINVAWGNEYLSSILATLKKHNVQATFFLEGRWAKENPDLVKMIDEGGHEIGNHSYSHPDMKTISNDRTKKELADTNEIIRATIGKAPALFAPPSGSYHDKTVEIANDMDMKTIMWTVDTIDWRDPPVSTLLNRVLKQLHNGAIILAHPTRSTDAALEKLLTEINEKGYKIGTVSNLLDEKRLNYRTSESGS</sequence>
<dbReference type="RefSeq" id="WP_034769837.1">
    <property type="nucleotide sequence ID" value="NZ_CCRF01000045.1"/>
</dbReference>
<dbReference type="AlphaFoldDB" id="A0A090ITR0"/>
<dbReference type="PROSITE" id="PS51677">
    <property type="entry name" value="NODB"/>
    <property type="match status" value="1"/>
</dbReference>
<dbReference type="EMBL" id="CCRF01000045">
    <property type="protein sequence ID" value="CEE01441.1"/>
    <property type="molecule type" value="Genomic_DNA"/>
</dbReference>
<dbReference type="GO" id="GO:0016020">
    <property type="term" value="C:membrane"/>
    <property type="evidence" value="ECO:0007669"/>
    <property type="project" value="TreeGrafter"/>
</dbReference>
<dbReference type="InterPro" id="IPR050248">
    <property type="entry name" value="Polysacc_deacetylase_ArnD"/>
</dbReference>
<dbReference type="Gene3D" id="3.20.20.370">
    <property type="entry name" value="Glycoside hydrolase/deacetylase"/>
    <property type="match status" value="1"/>
</dbReference>
<dbReference type="InterPro" id="IPR011330">
    <property type="entry name" value="Glyco_hydro/deAcase_b/a-brl"/>
</dbReference>
<reference evidence="2 3" key="1">
    <citation type="submission" date="2014-07" db="EMBL/GenBank/DDBJ databases">
        <authorList>
            <person name="Wibberg Daniel"/>
        </authorList>
    </citation>
    <scope>NUCLEOTIDE SEQUENCE [LARGE SCALE GENOMIC DNA]</scope>
</reference>
<proteinExistence type="predicted"/>
<protein>
    <recommendedName>
        <fullName evidence="1">NodB homology domain-containing protein</fullName>
    </recommendedName>
</protein>
<gene>
    <name evidence="2" type="primary">ylxY</name>
    <name evidence="2" type="ORF">BT1A1_1612</name>
</gene>
<dbReference type="InterPro" id="IPR002509">
    <property type="entry name" value="NODB_dom"/>
</dbReference>
<dbReference type="Pfam" id="PF01522">
    <property type="entry name" value="Polysacc_deac_1"/>
    <property type="match status" value="1"/>
</dbReference>
<feature type="domain" description="NodB homology" evidence="1">
    <location>
        <begin position="131"/>
        <end position="307"/>
    </location>
</feature>
<organism evidence="2 3">
    <name type="scientific">Caldibacillus thermoamylovorans</name>
    <dbReference type="NCBI Taxonomy" id="35841"/>
    <lineage>
        <taxon>Bacteria</taxon>
        <taxon>Bacillati</taxon>
        <taxon>Bacillota</taxon>
        <taxon>Bacilli</taxon>
        <taxon>Bacillales</taxon>
        <taxon>Bacillaceae</taxon>
        <taxon>Caldibacillus</taxon>
    </lineage>
</organism>
<dbReference type="SUPFAM" id="SSF88713">
    <property type="entry name" value="Glycoside hydrolase/deacetylase"/>
    <property type="match status" value="1"/>
</dbReference>
<evidence type="ECO:0000313" key="2">
    <source>
        <dbReference type="EMBL" id="CEE01441.1"/>
    </source>
</evidence>
<dbReference type="GeneID" id="92960779"/>
<dbReference type="Proteomes" id="UP000040576">
    <property type="component" value="Unassembled WGS sequence"/>
</dbReference>
<dbReference type="PANTHER" id="PTHR10587:SF80">
    <property type="entry name" value="CHITOOLIGOSACCHARIDE DEACETYLASE"/>
    <property type="match status" value="1"/>
</dbReference>
<accession>A0A090ITR0</accession>